<evidence type="ECO:0000256" key="3">
    <source>
        <dbReference type="ARBA" id="ARBA00022679"/>
    </source>
</evidence>
<dbReference type="Proteomes" id="UP000054558">
    <property type="component" value="Unassembled WGS sequence"/>
</dbReference>
<evidence type="ECO:0000313" key="6">
    <source>
        <dbReference type="Proteomes" id="UP000054558"/>
    </source>
</evidence>
<feature type="region of interest" description="Disordered" evidence="4">
    <location>
        <begin position="1"/>
        <end position="36"/>
    </location>
</feature>
<dbReference type="NCBIfam" id="TIGR00027">
    <property type="entry name" value="mthyl_TIGR00027"/>
    <property type="match status" value="1"/>
</dbReference>
<dbReference type="PANTHER" id="PTHR43619">
    <property type="entry name" value="S-ADENOSYL-L-METHIONINE-DEPENDENT METHYLTRANSFERASE YKTD-RELATED"/>
    <property type="match status" value="1"/>
</dbReference>
<keyword evidence="2" id="KW-0489">Methyltransferase</keyword>
<name>A0A1Y1INX7_KLENI</name>
<dbReference type="InterPro" id="IPR007213">
    <property type="entry name" value="Ppm1/Ppm2/Tcmp"/>
</dbReference>
<dbReference type="PANTHER" id="PTHR43619:SF2">
    <property type="entry name" value="S-ADENOSYL-L-METHIONINE-DEPENDENT METHYLTRANSFERASES SUPERFAMILY PROTEIN"/>
    <property type="match status" value="1"/>
</dbReference>
<accession>A0A1Y1INX7</accession>
<sequence>MKREQARLARQAATDAQKPLPNDHPGRQAASGSEQEDFYYRELEEESNDVCGCNEPEPAKSFWAKGWHPRVDNSALGFEENSKEGLNGLQDVVSYTAVSFAAYRAIESERPDALFQDPLAAYLAGDRVVSRQKAEVANKDYPGARFAVRTKYFDLAMMSAIEEMKAQNSQAKVQVVLFGCGMDARSWRLPATLETVPPADKVFEGDRPDVMGLKEQLLSIREEAGGLPPLTLAKQRVVLAVDFNTDTWKELILQKGFRKSEPTVWLFEGLIMYLTPAGVTSLVETVAEFSAPGSVLLIDGISASAVDRAKSSPSPVLRSWTWGSNDPETFFNAHGWRVTTVDDVTGGMFGRVLPSWPGRERNLTWYMTAKRE</sequence>
<dbReference type="OrthoDB" id="509866at2759"/>
<gene>
    <name evidence="5" type="ORF">KFL_006260030</name>
</gene>
<dbReference type="Pfam" id="PF04072">
    <property type="entry name" value="LCM"/>
    <property type="match status" value="1"/>
</dbReference>
<dbReference type="GO" id="GO:0008168">
    <property type="term" value="F:methyltransferase activity"/>
    <property type="evidence" value="ECO:0007669"/>
    <property type="project" value="UniProtKB-KW"/>
</dbReference>
<dbReference type="Gene3D" id="3.40.50.150">
    <property type="entry name" value="Vaccinia Virus protein VP39"/>
    <property type="match status" value="1"/>
</dbReference>
<protein>
    <recommendedName>
        <fullName evidence="7">S-adenosyl-L-methionine-dependent methyltransferase</fullName>
    </recommendedName>
</protein>
<evidence type="ECO:0000256" key="4">
    <source>
        <dbReference type="SAM" id="MobiDB-lite"/>
    </source>
</evidence>
<reference evidence="5 6" key="1">
    <citation type="journal article" date="2014" name="Nat. Commun.">
        <title>Klebsormidium flaccidum genome reveals primary factors for plant terrestrial adaptation.</title>
        <authorList>
            <person name="Hori K."/>
            <person name="Maruyama F."/>
            <person name="Fujisawa T."/>
            <person name="Togashi T."/>
            <person name="Yamamoto N."/>
            <person name="Seo M."/>
            <person name="Sato S."/>
            <person name="Yamada T."/>
            <person name="Mori H."/>
            <person name="Tajima N."/>
            <person name="Moriyama T."/>
            <person name="Ikeuchi M."/>
            <person name="Watanabe M."/>
            <person name="Wada H."/>
            <person name="Kobayashi K."/>
            <person name="Saito M."/>
            <person name="Masuda T."/>
            <person name="Sasaki-Sekimoto Y."/>
            <person name="Mashiguchi K."/>
            <person name="Awai K."/>
            <person name="Shimojima M."/>
            <person name="Masuda S."/>
            <person name="Iwai M."/>
            <person name="Nobusawa T."/>
            <person name="Narise T."/>
            <person name="Kondo S."/>
            <person name="Saito H."/>
            <person name="Sato R."/>
            <person name="Murakawa M."/>
            <person name="Ihara Y."/>
            <person name="Oshima-Yamada Y."/>
            <person name="Ohtaka K."/>
            <person name="Satoh M."/>
            <person name="Sonobe K."/>
            <person name="Ishii M."/>
            <person name="Ohtani R."/>
            <person name="Kanamori-Sato M."/>
            <person name="Honoki R."/>
            <person name="Miyazaki D."/>
            <person name="Mochizuki H."/>
            <person name="Umetsu J."/>
            <person name="Higashi K."/>
            <person name="Shibata D."/>
            <person name="Kamiya Y."/>
            <person name="Sato N."/>
            <person name="Nakamura Y."/>
            <person name="Tabata S."/>
            <person name="Ida S."/>
            <person name="Kurokawa K."/>
            <person name="Ohta H."/>
        </authorList>
    </citation>
    <scope>NUCLEOTIDE SEQUENCE [LARGE SCALE GENOMIC DNA]</scope>
    <source>
        <strain evidence="5 6">NIES-2285</strain>
    </source>
</reference>
<dbReference type="InterPro" id="IPR011610">
    <property type="entry name" value="SAM_mthyl_Trfase_ML2640-like"/>
</dbReference>
<evidence type="ECO:0000256" key="1">
    <source>
        <dbReference type="ARBA" id="ARBA00008138"/>
    </source>
</evidence>
<proteinExistence type="inferred from homology"/>
<keyword evidence="6" id="KW-1185">Reference proteome</keyword>
<dbReference type="EMBL" id="DF237575">
    <property type="protein sequence ID" value="GAQ90317.1"/>
    <property type="molecule type" value="Genomic_DNA"/>
</dbReference>
<keyword evidence="3" id="KW-0808">Transferase</keyword>
<evidence type="ECO:0008006" key="7">
    <source>
        <dbReference type="Google" id="ProtNLM"/>
    </source>
</evidence>
<organism evidence="5 6">
    <name type="scientific">Klebsormidium nitens</name>
    <name type="common">Green alga</name>
    <name type="synonym">Ulothrix nitens</name>
    <dbReference type="NCBI Taxonomy" id="105231"/>
    <lineage>
        <taxon>Eukaryota</taxon>
        <taxon>Viridiplantae</taxon>
        <taxon>Streptophyta</taxon>
        <taxon>Klebsormidiophyceae</taxon>
        <taxon>Klebsormidiales</taxon>
        <taxon>Klebsormidiaceae</taxon>
        <taxon>Klebsormidium</taxon>
    </lineage>
</organism>
<dbReference type="OMA" id="VETAMEP"/>
<evidence type="ECO:0000256" key="2">
    <source>
        <dbReference type="ARBA" id="ARBA00022603"/>
    </source>
</evidence>
<dbReference type="STRING" id="105231.A0A1Y1INX7"/>
<comment type="similarity">
    <text evidence="1">Belongs to the UPF0677 family.</text>
</comment>
<dbReference type="InterPro" id="IPR029063">
    <property type="entry name" value="SAM-dependent_MTases_sf"/>
</dbReference>
<dbReference type="GO" id="GO:0032259">
    <property type="term" value="P:methylation"/>
    <property type="evidence" value="ECO:0007669"/>
    <property type="project" value="UniProtKB-KW"/>
</dbReference>
<dbReference type="SUPFAM" id="SSF53335">
    <property type="entry name" value="S-adenosyl-L-methionine-dependent methyltransferases"/>
    <property type="match status" value="1"/>
</dbReference>
<evidence type="ECO:0000313" key="5">
    <source>
        <dbReference type="EMBL" id="GAQ90317.1"/>
    </source>
</evidence>
<dbReference type="AlphaFoldDB" id="A0A1Y1INX7"/>